<protein>
    <recommendedName>
        <fullName evidence="4">tRNA (uracil(54)-C(5))-methyltransferase</fullName>
        <ecNumber evidence="4">2.1.1.35</ecNumber>
    </recommendedName>
</protein>
<dbReference type="Proteomes" id="UP000297703">
    <property type="component" value="Unassembled WGS sequence"/>
</dbReference>
<feature type="active site" description="Nucleophile" evidence="6">
    <location>
        <position position="282"/>
    </location>
</feature>
<evidence type="ECO:0000313" key="9">
    <source>
        <dbReference type="Proteomes" id="UP000297703"/>
    </source>
</evidence>
<dbReference type="GO" id="GO:0030697">
    <property type="term" value="F:tRNA (uracil(54)-C5)-methyltransferase activity, S-adenosyl methionine-dependent"/>
    <property type="evidence" value="ECO:0007669"/>
    <property type="project" value="UniProtKB-EC"/>
</dbReference>
<evidence type="ECO:0000256" key="6">
    <source>
        <dbReference type="PROSITE-ProRule" id="PRU01024"/>
    </source>
</evidence>
<feature type="binding site" evidence="6">
    <location>
        <position position="195"/>
    </location>
    <ligand>
        <name>S-adenosyl-L-methionine</name>
        <dbReference type="ChEBI" id="CHEBI:59789"/>
    </ligand>
</feature>
<dbReference type="STRING" id="55544.A0A4D9DE02"/>
<dbReference type="Gene3D" id="2.40.50.140">
    <property type="entry name" value="Nucleic acid-binding proteins"/>
    <property type="match status" value="1"/>
</dbReference>
<dbReference type="OrthoDB" id="10250660at2759"/>
<dbReference type="SUPFAM" id="SSF53335">
    <property type="entry name" value="S-adenosyl-L-methionine-dependent methyltransferases"/>
    <property type="match status" value="1"/>
</dbReference>
<evidence type="ECO:0000313" key="8">
    <source>
        <dbReference type="EMBL" id="TFJ95530.1"/>
    </source>
</evidence>
<dbReference type="Gene3D" id="2.40.50.1070">
    <property type="match status" value="1"/>
</dbReference>
<keyword evidence="1 6" id="KW-0489">Methyltransferase</keyword>
<accession>A0A4D9DE02</accession>
<feature type="binding site" evidence="6">
    <location>
        <position position="216"/>
    </location>
    <ligand>
        <name>S-adenosyl-L-methionine</name>
        <dbReference type="ChEBI" id="CHEBI:59789"/>
    </ligand>
</feature>
<dbReference type="EC" id="2.1.1.35" evidence="4"/>
<dbReference type="InterPro" id="IPR010280">
    <property type="entry name" value="U5_MeTrfase_fam"/>
</dbReference>
<feature type="binding site" evidence="6">
    <location>
        <position position="255"/>
    </location>
    <ligand>
        <name>S-adenosyl-L-methionine</name>
        <dbReference type="ChEBI" id="CHEBI:59789"/>
    </ligand>
</feature>
<dbReference type="PROSITE" id="PS01230">
    <property type="entry name" value="TRMA_1"/>
    <property type="match status" value="1"/>
</dbReference>
<keyword evidence="3 6" id="KW-0949">S-adenosyl-L-methionine</keyword>
<evidence type="ECO:0000256" key="1">
    <source>
        <dbReference type="ARBA" id="ARBA00022603"/>
    </source>
</evidence>
<dbReference type="InterPro" id="IPR012340">
    <property type="entry name" value="NA-bd_OB-fold"/>
</dbReference>
<dbReference type="Pfam" id="PF05958">
    <property type="entry name" value="tRNA_U5-meth_tr"/>
    <property type="match status" value="1"/>
</dbReference>
<keyword evidence="2 6" id="KW-0808">Transferase</keyword>
<dbReference type="PROSITE" id="PS51687">
    <property type="entry name" value="SAM_MT_RNA_M5U"/>
    <property type="match status" value="1"/>
</dbReference>
<comment type="caution">
    <text evidence="8">The sequence shown here is derived from an EMBL/GenBank/DDBJ whole genome shotgun (WGS) entry which is preliminary data.</text>
</comment>
<evidence type="ECO:0000256" key="4">
    <source>
        <dbReference type="ARBA" id="ARBA00033763"/>
    </source>
</evidence>
<feature type="active site" evidence="7">
    <location>
        <position position="282"/>
    </location>
</feature>
<dbReference type="PANTHER" id="PTHR11061">
    <property type="entry name" value="RNA M5U METHYLTRANSFERASE"/>
    <property type="match status" value="1"/>
</dbReference>
<evidence type="ECO:0000256" key="7">
    <source>
        <dbReference type="PROSITE-ProRule" id="PRU10015"/>
    </source>
</evidence>
<sequence length="325" mass="35918">MVYFVRHALPGELVEITDVEYQKSFAFAEVAHVVEPHPGRIEPRCPVAVPKGCGGCALQHATDELQLALKSDIVKETFRRFAKYDREILVQRVEPRWHWRTRMQYHVDDEGRVGMRQWRGHDVIPLPPAGCAIAAPSAQPEAQPQGPRSVSAVGRQWQIPQGGFWQVHPQAPEILTSAVMDMLAPQTGEIAWDLYCGVGLFAGPLSDAGCDVYGTDGNKLAITSARRNVPSGHFEAGRIDLVAGRWPDPDVVVCDPPRSGLDRSIVKLLCARKPRAIAYVSCHPASLAGKVGRFEEAGYELVEVLAYDLFPQTPHVECVAHLRLR</sequence>
<dbReference type="AlphaFoldDB" id="A0A4D9DE02"/>
<dbReference type="EMBL" id="QXTE01005327">
    <property type="protein sequence ID" value="TFJ95530.1"/>
    <property type="molecule type" value="Genomic_DNA"/>
</dbReference>
<proteinExistence type="inferred from homology"/>
<gene>
    <name evidence="8" type="ORF">DR999_PMT22883</name>
</gene>
<comment type="similarity">
    <text evidence="6">Belongs to the class I-like SAM-binding methyltransferase superfamily. RNA M5U methyltransferase family.</text>
</comment>
<keyword evidence="9" id="KW-1185">Reference proteome</keyword>
<reference evidence="8 9" key="1">
    <citation type="submission" date="2019-04" db="EMBL/GenBank/DDBJ databases">
        <title>Draft genome of the big-headed turtle Platysternon megacephalum.</title>
        <authorList>
            <person name="Gong S."/>
        </authorList>
    </citation>
    <scope>NUCLEOTIDE SEQUENCE [LARGE SCALE GENOMIC DNA]</scope>
    <source>
        <strain evidence="8">DO16091913</strain>
        <tissue evidence="8">Muscle</tissue>
    </source>
</reference>
<evidence type="ECO:0000256" key="2">
    <source>
        <dbReference type="ARBA" id="ARBA00022679"/>
    </source>
</evidence>
<dbReference type="InterPro" id="IPR029063">
    <property type="entry name" value="SAM-dependent_MTases_sf"/>
</dbReference>
<name>A0A4D9DE02_9SAUR</name>
<feature type="binding site" evidence="6">
    <location>
        <position position="166"/>
    </location>
    <ligand>
        <name>S-adenosyl-L-methionine</name>
        <dbReference type="ChEBI" id="CHEBI:59789"/>
    </ligand>
</feature>
<dbReference type="GO" id="GO:0070475">
    <property type="term" value="P:rRNA base methylation"/>
    <property type="evidence" value="ECO:0007669"/>
    <property type="project" value="TreeGrafter"/>
</dbReference>
<dbReference type="CDD" id="cd02440">
    <property type="entry name" value="AdoMet_MTases"/>
    <property type="match status" value="1"/>
</dbReference>
<comment type="catalytic activity">
    <reaction evidence="5">
        <text>uridine(54) in tRNA + S-adenosyl-L-methionine = 5-methyluridine(54) in tRNA + S-adenosyl-L-homocysteine + H(+)</text>
        <dbReference type="Rhea" id="RHEA:42712"/>
        <dbReference type="Rhea" id="RHEA-COMP:10167"/>
        <dbReference type="Rhea" id="RHEA-COMP:10193"/>
        <dbReference type="ChEBI" id="CHEBI:15378"/>
        <dbReference type="ChEBI" id="CHEBI:57856"/>
        <dbReference type="ChEBI" id="CHEBI:59789"/>
        <dbReference type="ChEBI" id="CHEBI:65315"/>
        <dbReference type="ChEBI" id="CHEBI:74447"/>
        <dbReference type="EC" id="2.1.1.35"/>
    </reaction>
    <physiologicalReaction direction="left-to-right" evidence="5">
        <dbReference type="Rhea" id="RHEA:42713"/>
    </physiologicalReaction>
</comment>
<evidence type="ECO:0000256" key="5">
    <source>
        <dbReference type="ARBA" id="ARBA00047278"/>
    </source>
</evidence>
<dbReference type="PANTHER" id="PTHR11061:SF30">
    <property type="entry name" value="TRNA (URACIL(54)-C(5))-METHYLTRANSFERASE"/>
    <property type="match status" value="1"/>
</dbReference>
<evidence type="ECO:0000256" key="3">
    <source>
        <dbReference type="ARBA" id="ARBA00022691"/>
    </source>
</evidence>
<dbReference type="GO" id="GO:0070041">
    <property type="term" value="F:rRNA (uridine-C5-)-methyltransferase activity"/>
    <property type="evidence" value="ECO:0007669"/>
    <property type="project" value="TreeGrafter"/>
</dbReference>
<reference evidence="8 9" key="2">
    <citation type="submission" date="2019-04" db="EMBL/GenBank/DDBJ databases">
        <title>The genome sequence of big-headed turtle.</title>
        <authorList>
            <person name="Gong S."/>
        </authorList>
    </citation>
    <scope>NUCLEOTIDE SEQUENCE [LARGE SCALE GENOMIC DNA]</scope>
    <source>
        <strain evidence="8">DO16091913</strain>
        <tissue evidence="8">Muscle</tissue>
    </source>
</reference>
<organism evidence="8 9">
    <name type="scientific">Platysternon megacephalum</name>
    <name type="common">big-headed turtle</name>
    <dbReference type="NCBI Taxonomy" id="55544"/>
    <lineage>
        <taxon>Eukaryota</taxon>
        <taxon>Metazoa</taxon>
        <taxon>Chordata</taxon>
        <taxon>Craniata</taxon>
        <taxon>Vertebrata</taxon>
        <taxon>Euteleostomi</taxon>
        <taxon>Archelosauria</taxon>
        <taxon>Testudinata</taxon>
        <taxon>Testudines</taxon>
        <taxon>Cryptodira</taxon>
        <taxon>Durocryptodira</taxon>
        <taxon>Testudinoidea</taxon>
        <taxon>Platysternidae</taxon>
        <taxon>Platysternon</taxon>
    </lineage>
</organism>
<dbReference type="Gene3D" id="3.40.50.150">
    <property type="entry name" value="Vaccinia Virus protein VP39"/>
    <property type="match status" value="2"/>
</dbReference>
<dbReference type="InterPro" id="IPR030390">
    <property type="entry name" value="MeTrfase_TrmA_AS"/>
</dbReference>